<dbReference type="KEGG" id="tps:THAPSDRAFT_4217"/>
<evidence type="ECO:0000313" key="2">
    <source>
        <dbReference type="EMBL" id="EED92737.1"/>
    </source>
</evidence>
<evidence type="ECO:0000313" key="3">
    <source>
        <dbReference type="Proteomes" id="UP000001449"/>
    </source>
</evidence>
<keyword evidence="3" id="KW-1185">Reference proteome</keyword>
<name>B8C191_THAPS</name>
<dbReference type="EMBL" id="CM000641">
    <property type="protein sequence ID" value="EED92737.1"/>
    <property type="molecule type" value="Genomic_DNA"/>
</dbReference>
<dbReference type="AlphaFoldDB" id="B8C191"/>
<feature type="region of interest" description="Disordered" evidence="1">
    <location>
        <begin position="1"/>
        <end position="44"/>
    </location>
</feature>
<dbReference type="HOGENOM" id="CLU_646412_0_0_1"/>
<feature type="region of interest" description="Disordered" evidence="1">
    <location>
        <begin position="210"/>
        <end position="243"/>
    </location>
</feature>
<feature type="compositionally biased region" description="Polar residues" evidence="1">
    <location>
        <begin position="1"/>
        <end position="12"/>
    </location>
</feature>
<dbReference type="GeneID" id="7447455"/>
<dbReference type="RefSeq" id="XP_002289200.1">
    <property type="nucleotide sequence ID" value="XM_002289164.1"/>
</dbReference>
<dbReference type="Proteomes" id="UP000001449">
    <property type="component" value="Chromosome 4"/>
</dbReference>
<feature type="region of interest" description="Disordered" evidence="1">
    <location>
        <begin position="379"/>
        <end position="413"/>
    </location>
</feature>
<protein>
    <submittedName>
        <fullName evidence="2">Uncharacterized protein</fullName>
    </submittedName>
</protein>
<reference evidence="2 3" key="2">
    <citation type="journal article" date="2008" name="Nature">
        <title>The Phaeodactylum genome reveals the evolutionary history of diatom genomes.</title>
        <authorList>
            <person name="Bowler C."/>
            <person name="Allen A.E."/>
            <person name="Badger J.H."/>
            <person name="Grimwood J."/>
            <person name="Jabbari K."/>
            <person name="Kuo A."/>
            <person name="Maheswari U."/>
            <person name="Martens C."/>
            <person name="Maumus F."/>
            <person name="Otillar R.P."/>
            <person name="Rayko E."/>
            <person name="Salamov A."/>
            <person name="Vandepoele K."/>
            <person name="Beszteri B."/>
            <person name="Gruber A."/>
            <person name="Heijde M."/>
            <person name="Katinka M."/>
            <person name="Mock T."/>
            <person name="Valentin K."/>
            <person name="Verret F."/>
            <person name="Berges J.A."/>
            <person name="Brownlee C."/>
            <person name="Cadoret J.P."/>
            <person name="Chiovitti A."/>
            <person name="Choi C.J."/>
            <person name="Coesel S."/>
            <person name="De Martino A."/>
            <person name="Detter J.C."/>
            <person name="Durkin C."/>
            <person name="Falciatore A."/>
            <person name="Fournet J."/>
            <person name="Haruta M."/>
            <person name="Huysman M.J."/>
            <person name="Jenkins B.D."/>
            <person name="Jiroutova K."/>
            <person name="Jorgensen R.E."/>
            <person name="Joubert Y."/>
            <person name="Kaplan A."/>
            <person name="Kroger N."/>
            <person name="Kroth P.G."/>
            <person name="La Roche J."/>
            <person name="Lindquist E."/>
            <person name="Lommer M."/>
            <person name="Martin-Jezequel V."/>
            <person name="Lopez P.J."/>
            <person name="Lucas S."/>
            <person name="Mangogna M."/>
            <person name="McGinnis K."/>
            <person name="Medlin L.K."/>
            <person name="Montsant A."/>
            <person name="Oudot-Le Secq M.P."/>
            <person name="Napoli C."/>
            <person name="Obornik M."/>
            <person name="Parker M.S."/>
            <person name="Petit J.L."/>
            <person name="Porcel B.M."/>
            <person name="Poulsen N."/>
            <person name="Robison M."/>
            <person name="Rychlewski L."/>
            <person name="Rynearson T.A."/>
            <person name="Schmutz J."/>
            <person name="Shapiro H."/>
            <person name="Siaut M."/>
            <person name="Stanley M."/>
            <person name="Sussman M.R."/>
            <person name="Taylor A.R."/>
            <person name="Vardi A."/>
            <person name="von Dassow P."/>
            <person name="Vyverman W."/>
            <person name="Willis A."/>
            <person name="Wyrwicz L.S."/>
            <person name="Rokhsar D.S."/>
            <person name="Weissenbach J."/>
            <person name="Armbrust E.V."/>
            <person name="Green B.R."/>
            <person name="Van de Peer Y."/>
            <person name="Grigoriev I.V."/>
        </authorList>
    </citation>
    <scope>NUCLEOTIDE SEQUENCE [LARGE SCALE GENOMIC DNA]</scope>
    <source>
        <strain evidence="2 3">CCMP1335</strain>
    </source>
</reference>
<feature type="compositionally biased region" description="Basic and acidic residues" evidence="1">
    <location>
        <begin position="388"/>
        <end position="413"/>
    </location>
</feature>
<dbReference type="PaxDb" id="35128-Thaps4217"/>
<evidence type="ECO:0000256" key="1">
    <source>
        <dbReference type="SAM" id="MobiDB-lite"/>
    </source>
</evidence>
<accession>B8C191</accession>
<feature type="compositionally biased region" description="Basic and acidic residues" evidence="1">
    <location>
        <begin position="234"/>
        <end position="243"/>
    </location>
</feature>
<dbReference type="InParanoid" id="B8C191"/>
<dbReference type="eggNOG" id="ENOG502SZRV">
    <property type="taxonomic scope" value="Eukaryota"/>
</dbReference>
<gene>
    <name evidence="2" type="ORF">THAPSDRAFT_4217</name>
</gene>
<proteinExistence type="predicted"/>
<organism evidence="2 3">
    <name type="scientific">Thalassiosira pseudonana</name>
    <name type="common">Marine diatom</name>
    <name type="synonym">Cyclotella nana</name>
    <dbReference type="NCBI Taxonomy" id="35128"/>
    <lineage>
        <taxon>Eukaryota</taxon>
        <taxon>Sar</taxon>
        <taxon>Stramenopiles</taxon>
        <taxon>Ochrophyta</taxon>
        <taxon>Bacillariophyta</taxon>
        <taxon>Coscinodiscophyceae</taxon>
        <taxon>Thalassiosirophycidae</taxon>
        <taxon>Thalassiosirales</taxon>
        <taxon>Thalassiosiraceae</taxon>
        <taxon>Thalassiosira</taxon>
    </lineage>
</organism>
<sequence>MSLSINTASAVNIKSDENESPLGKRKTESPPVGPSPKRSPLSNVGINEQLVESKEVIKASATPSKNFTVAPYSASKFRPRVSKEEIQATDEGRASVDKLSQWLATESAKKPKKPPTIVAAPVRFRMKPKLRQEDVEATDDKRVSVKTLSAWISDDPFEQKKLRHIRSGAKVIAKSRVFESDKALAASRKVDIKAGSVHERQAWLSGAFKHEEDGECRPKPPLASNVPRPYQNKVKKEESPEKTLKTVKEKKEWLNNAFKKNDQSIHTVKSCEGKADTLTILKCASADEAHMSEYPSITQQTSCDAMDAGGKSSVRLYQNSRTKKDSPEKCLQSVHDKQAWLSNAFKKPRDETSVTKVKAPVVSEPAKVVVEKKLDAVSVSTPVSESLEENKVETWKASPEKKDNAEEEHMSVADRAKWLRGAFNK</sequence>
<reference evidence="2 3" key="1">
    <citation type="journal article" date="2004" name="Science">
        <title>The genome of the diatom Thalassiosira pseudonana: ecology, evolution, and metabolism.</title>
        <authorList>
            <person name="Armbrust E.V."/>
            <person name="Berges J.A."/>
            <person name="Bowler C."/>
            <person name="Green B.R."/>
            <person name="Martinez D."/>
            <person name="Putnam N.H."/>
            <person name="Zhou S."/>
            <person name="Allen A.E."/>
            <person name="Apt K.E."/>
            <person name="Bechner M."/>
            <person name="Brzezinski M.A."/>
            <person name="Chaal B.K."/>
            <person name="Chiovitti A."/>
            <person name="Davis A.K."/>
            <person name="Demarest M.S."/>
            <person name="Detter J.C."/>
            <person name="Glavina T."/>
            <person name="Goodstein D."/>
            <person name="Hadi M.Z."/>
            <person name="Hellsten U."/>
            <person name="Hildebrand M."/>
            <person name="Jenkins B.D."/>
            <person name="Jurka J."/>
            <person name="Kapitonov V.V."/>
            <person name="Kroger N."/>
            <person name="Lau W.W."/>
            <person name="Lane T.W."/>
            <person name="Larimer F.W."/>
            <person name="Lippmeier J.C."/>
            <person name="Lucas S."/>
            <person name="Medina M."/>
            <person name="Montsant A."/>
            <person name="Obornik M."/>
            <person name="Parker M.S."/>
            <person name="Palenik B."/>
            <person name="Pazour G.J."/>
            <person name="Richardson P.M."/>
            <person name="Rynearson T.A."/>
            <person name="Saito M.A."/>
            <person name="Schwartz D.C."/>
            <person name="Thamatrakoln K."/>
            <person name="Valentin K."/>
            <person name="Vardi A."/>
            <person name="Wilkerson F.P."/>
            <person name="Rokhsar D.S."/>
        </authorList>
    </citation>
    <scope>NUCLEOTIDE SEQUENCE [LARGE SCALE GENOMIC DNA]</scope>
    <source>
        <strain evidence="2 3">CCMP1335</strain>
    </source>
</reference>